<dbReference type="GO" id="GO:0016787">
    <property type="term" value="F:hydrolase activity"/>
    <property type="evidence" value="ECO:0007669"/>
    <property type="project" value="UniProtKB-KW"/>
</dbReference>
<dbReference type="InterPro" id="IPR000073">
    <property type="entry name" value="AB_hydrolase_1"/>
</dbReference>
<keyword evidence="3" id="KW-0378">Hydrolase</keyword>
<organism evidence="3 4">
    <name type="scientific">Paenibacillus sacheonensis</name>
    <dbReference type="NCBI Taxonomy" id="742054"/>
    <lineage>
        <taxon>Bacteria</taxon>
        <taxon>Bacillati</taxon>
        <taxon>Bacillota</taxon>
        <taxon>Bacilli</taxon>
        <taxon>Bacillales</taxon>
        <taxon>Paenibacillaceae</taxon>
        <taxon>Paenibacillus</taxon>
    </lineage>
</organism>
<reference evidence="3 4" key="1">
    <citation type="submission" date="2020-01" db="EMBL/GenBank/DDBJ databases">
        <title>Paenibacillus soybeanensis sp. nov. isolated from the nodules of soybean (Glycine max(L.) Merr).</title>
        <authorList>
            <person name="Wang H."/>
        </authorList>
    </citation>
    <scope>NUCLEOTIDE SEQUENCE [LARGE SCALE GENOMIC DNA]</scope>
    <source>
        <strain evidence="3 4">DSM 23054</strain>
    </source>
</reference>
<evidence type="ECO:0000313" key="4">
    <source>
        <dbReference type="Proteomes" id="UP000558113"/>
    </source>
</evidence>
<evidence type="ECO:0000313" key="3">
    <source>
        <dbReference type="EMBL" id="NBC73201.1"/>
    </source>
</evidence>
<dbReference type="Gene3D" id="3.40.50.1820">
    <property type="entry name" value="alpha/beta hydrolase"/>
    <property type="match status" value="1"/>
</dbReference>
<feature type="transmembrane region" description="Helical" evidence="1">
    <location>
        <begin position="40"/>
        <end position="68"/>
    </location>
</feature>
<sequence length="388" mass="41216">MSTTMTPMHPAAGGFTPGLLPPLAPSPAEKTAAGSRRRHAALAVLSAFTALLLFLGLAFHGYVAWVIAHPYVPALTTNPFDAKGLAYGDVAFPSKSGQTTVHGWYIPAGGSFSAPKGKGADGTKLAAAAAGKPSGTKAGVSTAASAAAATAAVSSDRTVVFSHGYGANREETWVPMYDLAELLHGLHYNVFMFDYGYASSGKRTPATGGQEESQQLLAAVQYARSQGAGEVVVWGFSMGAGTALQAALQTDDSDRIDAMLLDSLFLPSSDSMYNNMHQYMKDLPRNPSIPLIKWMLPFFTGVHMDKLPVKQVMQTTYSMPLFIMHGTNDAIASVSTAEQIASMQKNSLSRSWVVSGGIHELLFKTHPKEYIQRAALFLSQVDAAYKTA</sequence>
<dbReference type="Proteomes" id="UP000558113">
    <property type="component" value="Unassembled WGS sequence"/>
</dbReference>
<dbReference type="InterPro" id="IPR029058">
    <property type="entry name" value="AB_hydrolase_fold"/>
</dbReference>
<dbReference type="PANTHER" id="PTHR12277">
    <property type="entry name" value="ALPHA/BETA HYDROLASE DOMAIN-CONTAINING PROTEIN"/>
    <property type="match status" value="1"/>
</dbReference>
<feature type="domain" description="AB hydrolase-1" evidence="2">
    <location>
        <begin position="158"/>
        <end position="273"/>
    </location>
</feature>
<dbReference type="Pfam" id="PF00561">
    <property type="entry name" value="Abhydrolase_1"/>
    <property type="match status" value="1"/>
</dbReference>
<name>A0A7X5C1Y4_9BACL</name>
<gene>
    <name evidence="3" type="ORF">GT003_29925</name>
</gene>
<comment type="caution">
    <text evidence="3">The sequence shown here is derived from an EMBL/GenBank/DDBJ whole genome shotgun (WGS) entry which is preliminary data.</text>
</comment>
<dbReference type="RefSeq" id="WP_161704949.1">
    <property type="nucleotide sequence ID" value="NZ_JAAAMU010000028.1"/>
</dbReference>
<dbReference type="OrthoDB" id="9776685at2"/>
<evidence type="ECO:0000256" key="1">
    <source>
        <dbReference type="SAM" id="Phobius"/>
    </source>
</evidence>
<keyword evidence="1" id="KW-1133">Transmembrane helix</keyword>
<keyword evidence="4" id="KW-1185">Reference proteome</keyword>
<evidence type="ECO:0000259" key="2">
    <source>
        <dbReference type="Pfam" id="PF00561"/>
    </source>
</evidence>
<keyword evidence="1" id="KW-0812">Transmembrane</keyword>
<dbReference type="EMBL" id="JAAAMU010000028">
    <property type="protein sequence ID" value="NBC73201.1"/>
    <property type="molecule type" value="Genomic_DNA"/>
</dbReference>
<keyword evidence="1" id="KW-0472">Membrane</keyword>
<accession>A0A7X5C1Y4</accession>
<dbReference type="SUPFAM" id="SSF53474">
    <property type="entry name" value="alpha/beta-Hydrolases"/>
    <property type="match status" value="1"/>
</dbReference>
<protein>
    <submittedName>
        <fullName evidence="3">Alpha/beta fold hydrolase</fullName>
    </submittedName>
</protein>
<proteinExistence type="predicted"/>
<dbReference type="PANTHER" id="PTHR12277:SF81">
    <property type="entry name" value="PROTEIN ABHD13"/>
    <property type="match status" value="1"/>
</dbReference>
<dbReference type="AlphaFoldDB" id="A0A7X5C1Y4"/>